<dbReference type="InterPro" id="IPR004344">
    <property type="entry name" value="TTL/TTLL_fam"/>
</dbReference>
<dbReference type="GO" id="GO:0015631">
    <property type="term" value="F:tubulin binding"/>
    <property type="evidence" value="ECO:0007669"/>
    <property type="project" value="TreeGrafter"/>
</dbReference>
<gene>
    <name evidence="5" type="ORF">TTHERM_00077290</name>
</gene>
<dbReference type="Gene3D" id="3.30.470.20">
    <property type="entry name" value="ATP-grasp fold, B domain"/>
    <property type="match status" value="1"/>
</dbReference>
<evidence type="ECO:0000313" key="5">
    <source>
        <dbReference type="EMBL" id="EAR95425.1"/>
    </source>
</evidence>
<dbReference type="GeneID" id="7834410"/>
<dbReference type="AlphaFoldDB" id="Q23G35"/>
<dbReference type="OrthoDB" id="202825at2759"/>
<evidence type="ECO:0000256" key="3">
    <source>
        <dbReference type="ARBA" id="ARBA00022840"/>
    </source>
</evidence>
<dbReference type="Proteomes" id="UP000009168">
    <property type="component" value="Unassembled WGS sequence"/>
</dbReference>
<reference evidence="6" key="1">
    <citation type="journal article" date="2006" name="PLoS Biol.">
        <title>Macronuclear genome sequence of the ciliate Tetrahymena thermophila, a model eukaryote.</title>
        <authorList>
            <person name="Eisen J.A."/>
            <person name="Coyne R.S."/>
            <person name="Wu M."/>
            <person name="Wu D."/>
            <person name="Thiagarajan M."/>
            <person name="Wortman J.R."/>
            <person name="Badger J.H."/>
            <person name="Ren Q."/>
            <person name="Amedeo P."/>
            <person name="Jones K.M."/>
            <person name="Tallon L.J."/>
            <person name="Delcher A.L."/>
            <person name="Salzberg S.L."/>
            <person name="Silva J.C."/>
            <person name="Haas B.J."/>
            <person name="Majoros W.H."/>
            <person name="Farzad M."/>
            <person name="Carlton J.M."/>
            <person name="Smith R.K. Jr."/>
            <person name="Garg J."/>
            <person name="Pearlman R.E."/>
            <person name="Karrer K.M."/>
            <person name="Sun L."/>
            <person name="Manning G."/>
            <person name="Elde N.C."/>
            <person name="Turkewitz A.P."/>
            <person name="Asai D.J."/>
            <person name="Wilkes D.E."/>
            <person name="Wang Y."/>
            <person name="Cai H."/>
            <person name="Collins K."/>
            <person name="Stewart B.A."/>
            <person name="Lee S.R."/>
            <person name="Wilamowska K."/>
            <person name="Weinberg Z."/>
            <person name="Ruzzo W.L."/>
            <person name="Wloga D."/>
            <person name="Gaertig J."/>
            <person name="Frankel J."/>
            <person name="Tsao C.-C."/>
            <person name="Gorovsky M.A."/>
            <person name="Keeling P.J."/>
            <person name="Waller R.F."/>
            <person name="Patron N.J."/>
            <person name="Cherry J.M."/>
            <person name="Stover N.A."/>
            <person name="Krieger C.J."/>
            <person name="del Toro C."/>
            <person name="Ryder H.F."/>
            <person name="Williamson S.C."/>
            <person name="Barbeau R.A."/>
            <person name="Hamilton E.P."/>
            <person name="Orias E."/>
        </authorList>
    </citation>
    <scope>NUCLEOTIDE SEQUENCE [LARGE SCALE GENOMIC DNA]</scope>
    <source>
        <strain evidence="6">SB210</strain>
    </source>
</reference>
<dbReference type="GO" id="GO:0005524">
    <property type="term" value="F:ATP binding"/>
    <property type="evidence" value="ECO:0007669"/>
    <property type="project" value="UniProtKB-KW"/>
</dbReference>
<dbReference type="InParanoid" id="Q23G35"/>
<protein>
    <submittedName>
        <fullName evidence="5">Tubulin-tyrosine ligase family protein</fullName>
    </submittedName>
</protein>
<organism evidence="5 6">
    <name type="scientific">Tetrahymena thermophila (strain SB210)</name>
    <dbReference type="NCBI Taxonomy" id="312017"/>
    <lineage>
        <taxon>Eukaryota</taxon>
        <taxon>Sar</taxon>
        <taxon>Alveolata</taxon>
        <taxon>Ciliophora</taxon>
        <taxon>Intramacronucleata</taxon>
        <taxon>Oligohymenophorea</taxon>
        <taxon>Hymenostomatida</taxon>
        <taxon>Tetrahymenina</taxon>
        <taxon>Tetrahymenidae</taxon>
        <taxon>Tetrahymena</taxon>
    </lineage>
</organism>
<dbReference type="GO" id="GO:0000226">
    <property type="term" value="P:microtubule cytoskeleton organization"/>
    <property type="evidence" value="ECO:0007669"/>
    <property type="project" value="TreeGrafter"/>
</dbReference>
<sequence length="579" mass="67348">MDLSVQPWATNKKDQFPEFNGFGSDDSVDYSEQNKQPLKNYNLLNKDIDEDSKDDYDDEDLKSLGQNTEQSVSQASSSSSQNQRKKKKIVIKVNTSKSRSELKLLRILIDKNGWKETFGYEGKILWSGLSMNGEQLAYDEICVNRYPQMEELAHKKTTGYFLNLFREYFPEHFDFFPKTFLIPEQMDELKQEYKKNSKKLCIAKPSSGCQGDGIKLIEGIKDLPISSYTPHANQLVVQEYINNPMLIQGKKFDLRLYVLISSLDPLIVYLHDEGLARFCTEPYEKPSKTNINNSYMHLTNYSLNKNNPNFKLPTEEDLYQDNDASKRTMQVTWEQIVKAGYDKEEILGNIEDLICKFLASMHPYLLYNYQCVFNKKQAKRFHVLGFDILLDDKGKPWFLEVNANPSFNIEHEVYQPDGKKKVEQSPLDKYVKCRVVEDAIFIVNKKIEKQLEIGRDNHFRGFKQIISGDFEEYKIMDMFSDILKIYGKLSGFKFNSALTSSKFSKLAAYQGMQNDKVIKNDYDLIFKKVLQNSQEQAMSFYDFIRSIEILAQRLNPQNFDPKNKLPSVSQLVNNLIRQL</sequence>
<feature type="compositionally biased region" description="Low complexity" evidence="4">
    <location>
        <begin position="70"/>
        <end position="82"/>
    </location>
</feature>
<dbReference type="PROSITE" id="PS51221">
    <property type="entry name" value="TTL"/>
    <property type="match status" value="1"/>
</dbReference>
<dbReference type="PANTHER" id="PTHR12241">
    <property type="entry name" value="TUBULIN POLYGLUTAMYLASE"/>
    <property type="match status" value="1"/>
</dbReference>
<keyword evidence="1 5" id="KW-0436">Ligase</keyword>
<dbReference type="HOGENOM" id="CLU_010131_6_2_1"/>
<evidence type="ECO:0000256" key="4">
    <source>
        <dbReference type="SAM" id="MobiDB-lite"/>
    </source>
</evidence>
<dbReference type="eggNOG" id="KOG2158">
    <property type="taxonomic scope" value="Eukaryota"/>
</dbReference>
<keyword evidence="2" id="KW-0547">Nucleotide-binding</keyword>
<feature type="compositionally biased region" description="Acidic residues" evidence="4">
    <location>
        <begin position="48"/>
        <end position="60"/>
    </location>
</feature>
<feature type="compositionally biased region" description="Polar residues" evidence="4">
    <location>
        <begin position="30"/>
        <end position="43"/>
    </location>
</feature>
<dbReference type="PANTHER" id="PTHR12241:SF154">
    <property type="entry name" value="TUBULIN POLYGLUTAMYLASE TTLL11"/>
    <property type="match status" value="1"/>
</dbReference>
<dbReference type="KEGG" id="tet:TTHERM_00077290"/>
<dbReference type="Gene3D" id="1.10.238.10">
    <property type="entry name" value="EF-hand"/>
    <property type="match status" value="1"/>
</dbReference>
<proteinExistence type="predicted"/>
<keyword evidence="6" id="KW-1185">Reference proteome</keyword>
<dbReference type="Pfam" id="PF03133">
    <property type="entry name" value="TTL"/>
    <property type="match status" value="1"/>
</dbReference>
<dbReference type="EMBL" id="GG662704">
    <property type="protein sequence ID" value="EAR95425.1"/>
    <property type="molecule type" value="Genomic_DNA"/>
</dbReference>
<accession>Q23G35</accession>
<keyword evidence="3" id="KW-0067">ATP-binding</keyword>
<feature type="region of interest" description="Disordered" evidence="4">
    <location>
        <begin position="1"/>
        <end position="89"/>
    </location>
</feature>
<dbReference type="RefSeq" id="XP_001015670.1">
    <property type="nucleotide sequence ID" value="XM_001015670.1"/>
</dbReference>
<evidence type="ECO:0000256" key="1">
    <source>
        <dbReference type="ARBA" id="ARBA00022598"/>
    </source>
</evidence>
<evidence type="ECO:0000313" key="6">
    <source>
        <dbReference type="Proteomes" id="UP000009168"/>
    </source>
</evidence>
<evidence type="ECO:0000256" key="2">
    <source>
        <dbReference type="ARBA" id="ARBA00022741"/>
    </source>
</evidence>
<name>Q23G35_TETTS</name>
<dbReference type="OMA" id="DISPWNQ"/>
<dbReference type="GO" id="GO:0036064">
    <property type="term" value="C:ciliary basal body"/>
    <property type="evidence" value="ECO:0007669"/>
    <property type="project" value="TreeGrafter"/>
</dbReference>
<dbReference type="GO" id="GO:0070740">
    <property type="term" value="F:tubulin-glutamic acid ligase activity"/>
    <property type="evidence" value="ECO:0007669"/>
    <property type="project" value="TreeGrafter"/>
</dbReference>
<dbReference type="SUPFAM" id="SSF56059">
    <property type="entry name" value="Glutathione synthetase ATP-binding domain-like"/>
    <property type="match status" value="1"/>
</dbReference>